<protein>
    <submittedName>
        <fullName evidence="2">Uncharacterized protein</fullName>
    </submittedName>
</protein>
<feature type="compositionally biased region" description="Basic and acidic residues" evidence="1">
    <location>
        <begin position="1"/>
        <end position="21"/>
    </location>
</feature>
<accession>B1TCN7</accession>
<organism evidence="2 3">
    <name type="scientific">Burkholderia ambifaria MEX-5</name>
    <dbReference type="NCBI Taxonomy" id="396597"/>
    <lineage>
        <taxon>Bacteria</taxon>
        <taxon>Pseudomonadati</taxon>
        <taxon>Pseudomonadota</taxon>
        <taxon>Betaproteobacteria</taxon>
        <taxon>Burkholderiales</taxon>
        <taxon>Burkholderiaceae</taxon>
        <taxon>Burkholderia</taxon>
        <taxon>Burkholderia cepacia complex</taxon>
    </lineage>
</organism>
<dbReference type="Proteomes" id="UP000004814">
    <property type="component" value="Unassembled WGS sequence"/>
</dbReference>
<evidence type="ECO:0000256" key="1">
    <source>
        <dbReference type="SAM" id="MobiDB-lite"/>
    </source>
</evidence>
<gene>
    <name evidence="2" type="ORF">BamMEX5DRAFT_5553</name>
</gene>
<comment type="caution">
    <text evidence="2">The sequence shown here is derived from an EMBL/GenBank/DDBJ whole genome shotgun (WGS) entry which is preliminary data.</text>
</comment>
<sequence>MTPTFREAKFENVSARAEEIGRSGPANAGRRRMPAPRAGDIQCDAGGAIRAFTASTSAVMRARIAAFEPTSASDDAMIR</sequence>
<name>B1TCN7_9BURK</name>
<dbReference type="AlphaFoldDB" id="B1TCN7"/>
<reference evidence="2 3" key="1">
    <citation type="submission" date="2008-03" db="EMBL/GenBank/DDBJ databases">
        <title>Sequencing of the draft genome and assembly of Burkholderia ambifaria MEX-5.</title>
        <authorList>
            <consortium name="US DOE Joint Genome Institute (JGI-PGF)"/>
            <person name="Copeland A."/>
            <person name="Lucas S."/>
            <person name="Lapidus A."/>
            <person name="Glavina del Rio T."/>
            <person name="Dalin E."/>
            <person name="Tice H."/>
            <person name="Bruce D."/>
            <person name="Goodwin L."/>
            <person name="Pitluck S."/>
            <person name="Larimer F."/>
            <person name="Land M.L."/>
            <person name="Hauser L."/>
            <person name="Tiedje J."/>
            <person name="Richardson P."/>
        </authorList>
    </citation>
    <scope>NUCLEOTIDE SEQUENCE [LARGE SCALE GENOMIC DNA]</scope>
    <source>
        <strain evidence="2 3">MEX-5</strain>
    </source>
</reference>
<evidence type="ECO:0000313" key="2">
    <source>
        <dbReference type="EMBL" id="EDT38667.1"/>
    </source>
</evidence>
<feature type="region of interest" description="Disordered" evidence="1">
    <location>
        <begin position="1"/>
        <end position="41"/>
    </location>
</feature>
<dbReference type="EMBL" id="ABLK01000260">
    <property type="protein sequence ID" value="EDT38667.1"/>
    <property type="molecule type" value="Genomic_DNA"/>
</dbReference>
<evidence type="ECO:0000313" key="3">
    <source>
        <dbReference type="Proteomes" id="UP000004814"/>
    </source>
</evidence>
<proteinExistence type="predicted"/>